<reference evidence="1 2" key="1">
    <citation type="submission" date="2024-01" db="EMBL/GenBank/DDBJ databases">
        <title>Genomic insights into the taxonomy and metabolism of the cyanobacterium Pannus brasiliensis CCIBt3594.</title>
        <authorList>
            <person name="Machado M."/>
            <person name="Botero N.B."/>
            <person name="Andreote A.P.D."/>
            <person name="Feitosa A.M.T."/>
            <person name="Popin R."/>
            <person name="Sivonen K."/>
            <person name="Fiore M.F."/>
        </authorList>
    </citation>
    <scope>NUCLEOTIDE SEQUENCE [LARGE SCALE GENOMIC DNA]</scope>
    <source>
        <strain evidence="1 2">CCIBt3594</strain>
    </source>
</reference>
<dbReference type="AlphaFoldDB" id="A0AAW9QW91"/>
<accession>A0AAW9QW91</accession>
<evidence type="ECO:0000313" key="1">
    <source>
        <dbReference type="EMBL" id="MEG3437943.1"/>
    </source>
</evidence>
<dbReference type="InterPro" id="IPR011047">
    <property type="entry name" value="Quinoprotein_ADH-like_sf"/>
</dbReference>
<dbReference type="Proteomes" id="UP001328733">
    <property type="component" value="Unassembled WGS sequence"/>
</dbReference>
<dbReference type="RefSeq" id="WP_332865425.1">
    <property type="nucleotide sequence ID" value="NZ_JBAFSM010000021.1"/>
</dbReference>
<gene>
    <name evidence="1" type="ORF">V0288_12515</name>
</gene>
<dbReference type="SMART" id="SM00564">
    <property type="entry name" value="PQQ"/>
    <property type="match status" value="4"/>
</dbReference>
<dbReference type="Gene3D" id="2.130.10.10">
    <property type="entry name" value="YVTN repeat-like/Quinoprotein amine dehydrogenase"/>
    <property type="match status" value="2"/>
</dbReference>
<organism evidence="1 2">
    <name type="scientific">Pannus brasiliensis CCIBt3594</name>
    <dbReference type="NCBI Taxonomy" id="1427578"/>
    <lineage>
        <taxon>Bacteria</taxon>
        <taxon>Bacillati</taxon>
        <taxon>Cyanobacteriota</taxon>
        <taxon>Cyanophyceae</taxon>
        <taxon>Oscillatoriophycideae</taxon>
        <taxon>Chroococcales</taxon>
        <taxon>Microcystaceae</taxon>
        <taxon>Pannus</taxon>
    </lineage>
</organism>
<comment type="caution">
    <text evidence="1">The sequence shown here is derived from an EMBL/GenBank/DDBJ whole genome shotgun (WGS) entry which is preliminary data.</text>
</comment>
<protein>
    <submittedName>
        <fullName evidence="1">Uncharacterized protein</fullName>
    </submittedName>
</protein>
<dbReference type="SUPFAM" id="SSF50998">
    <property type="entry name" value="Quinoprotein alcohol dehydrogenase-like"/>
    <property type="match status" value="1"/>
</dbReference>
<sequence>MSYLIHRGGNGRFVLQCTVTGAMAGLMFCPHPNESRRAFEYDYGSTENRESLINVNEFPELDYLTFWVMESASFYEYDRCLREEKWAHLRPLFLAEGKASGYNPGRDKPPISPSLPTRWQYTPPNPRGTWKIPAWALYVNENTVWIGNRDGLIVVLDHDGQIVNQFQLPKITRCLVGNDRSIYASCDDGNLYDLTGKLPEAVYNFRTDAVSQWIDFMVYSVDLAIDRIHIADTYGQLSQLNLDLQPLWKIQTNYHRTWFLQSDDRAVYQGHNSGVSAYDIDTGKLLWSHPTESVLCGVITEDSVIVGTSDRTLYQLSKTGDIKMKTTETKLFAELEGAAYSCTLSREKNLLFVADHLSNLYVFNLLGELIEKYTTNCGVVLNLYSFGDRLYGTTSDGTIASFSIPGLETQKFLASLKDFQSKRN</sequence>
<dbReference type="InterPro" id="IPR018391">
    <property type="entry name" value="PQQ_b-propeller_rpt"/>
</dbReference>
<evidence type="ECO:0000313" key="2">
    <source>
        <dbReference type="Proteomes" id="UP001328733"/>
    </source>
</evidence>
<name>A0AAW9QW91_9CHRO</name>
<dbReference type="InterPro" id="IPR015943">
    <property type="entry name" value="WD40/YVTN_repeat-like_dom_sf"/>
</dbReference>
<proteinExistence type="predicted"/>
<dbReference type="EMBL" id="JBAFSM010000021">
    <property type="protein sequence ID" value="MEG3437943.1"/>
    <property type="molecule type" value="Genomic_DNA"/>
</dbReference>
<keyword evidence="2" id="KW-1185">Reference proteome</keyword>